<evidence type="ECO:0000256" key="1">
    <source>
        <dbReference type="ARBA" id="ARBA00022729"/>
    </source>
</evidence>
<dbReference type="InterPro" id="IPR050831">
    <property type="entry name" value="CEA_cell_adhesion"/>
</dbReference>
<dbReference type="Pfam" id="PF13927">
    <property type="entry name" value="Ig_3"/>
    <property type="match status" value="1"/>
</dbReference>
<dbReference type="RefSeq" id="XP_032833057.1">
    <property type="nucleotide sequence ID" value="XM_032977166.1"/>
</dbReference>
<feature type="domain" description="Ig-like" evidence="4">
    <location>
        <begin position="209"/>
        <end position="304"/>
    </location>
</feature>
<proteinExistence type="predicted"/>
<dbReference type="InterPro" id="IPR003599">
    <property type="entry name" value="Ig_sub"/>
</dbReference>
<evidence type="ECO:0000259" key="4">
    <source>
        <dbReference type="PROSITE" id="PS50835"/>
    </source>
</evidence>
<dbReference type="InterPro" id="IPR003598">
    <property type="entry name" value="Ig_sub2"/>
</dbReference>
<dbReference type="PANTHER" id="PTHR44427">
    <property type="entry name" value="CARCINOEMBRYONIC ANTIGEN-RELATED CELL ADHESION MOLECULE 19"/>
    <property type="match status" value="1"/>
</dbReference>
<dbReference type="InterPro" id="IPR013098">
    <property type="entry name" value="Ig_I-set"/>
</dbReference>
<feature type="transmembrane region" description="Helical" evidence="3">
    <location>
        <begin position="444"/>
        <end position="465"/>
    </location>
</feature>
<dbReference type="InterPro" id="IPR036179">
    <property type="entry name" value="Ig-like_dom_sf"/>
</dbReference>
<gene>
    <name evidence="6" type="primary">LOC116955843</name>
</gene>
<dbReference type="PANTHER" id="PTHR44427:SF5">
    <property type="entry name" value="V-SET AND IMMUNOGLOBULIN DOMAIN-CONTAINING PROTEIN 10-LIKE"/>
    <property type="match status" value="1"/>
</dbReference>
<dbReference type="SMART" id="SM00409">
    <property type="entry name" value="IG"/>
    <property type="match status" value="3"/>
</dbReference>
<evidence type="ECO:0000313" key="5">
    <source>
        <dbReference type="Proteomes" id="UP001318040"/>
    </source>
</evidence>
<name>A0AAJ7UDZ8_PETMA</name>
<dbReference type="SMART" id="SM00408">
    <property type="entry name" value="IGc2"/>
    <property type="match status" value="3"/>
</dbReference>
<keyword evidence="3" id="KW-0812">Transmembrane</keyword>
<keyword evidence="5" id="KW-1185">Reference proteome</keyword>
<dbReference type="Gene3D" id="2.60.40.10">
    <property type="entry name" value="Immunoglobulins"/>
    <property type="match status" value="3"/>
</dbReference>
<protein>
    <submittedName>
        <fullName evidence="6">Hemicentin-1-like</fullName>
    </submittedName>
</protein>
<dbReference type="InterPro" id="IPR007110">
    <property type="entry name" value="Ig-like_dom"/>
</dbReference>
<evidence type="ECO:0000256" key="2">
    <source>
        <dbReference type="ARBA" id="ARBA00023180"/>
    </source>
</evidence>
<dbReference type="Pfam" id="PF07679">
    <property type="entry name" value="I-set"/>
    <property type="match status" value="1"/>
</dbReference>
<dbReference type="AlphaFoldDB" id="A0AAJ7UDZ8"/>
<keyword evidence="3" id="KW-1133">Transmembrane helix</keyword>
<feature type="domain" description="Ig-like" evidence="4">
    <location>
        <begin position="124"/>
        <end position="207"/>
    </location>
</feature>
<evidence type="ECO:0000313" key="6">
    <source>
        <dbReference type="RefSeq" id="XP_032833057.1"/>
    </source>
</evidence>
<dbReference type="InterPro" id="IPR013783">
    <property type="entry name" value="Ig-like_fold"/>
</dbReference>
<sequence>MGRHGVILSLTCPAPSPVPLHGGPLEVSVNVSCLGPLKADSDNVTLACVANATRGVAYAWLRSGKVLGSSDSSRSSLSRDQTRLTLAPVTTGDNVTITCHASNAFYSAASQPTVLDVHEAVSKPTFTLSPATAVEGTDTVRGLCSCKSAGGCGGGAGSALRVSWLRGGSEFIPSEGRGSEMKMGPVRREDRGSYGCRVSNAVSVESSDPQALVVIWLNLLPGKSVAITALNHEENLNCTADAAPTPKFSWFRNGTPVGLTKETSDGTLCTSTLLVAGGPDSLLGEYTCVATNEVGSRNRTIDVTDAKLSSFTVFLDANKRWALLRWSLKRWGDNGGNWGALTTVIVQSNASSAAPGGRAAPSAWTLVARVPPAAKGMHNDSKLAGATAPAYRLLLEFGDVTQEEESAIAGLRVTCFDPEGLDCAAAAAAADSTPPRDKVAETGIVVGSVLAISLVVIGLLAIVCFRNRKLPGQFDATAAAR</sequence>
<organism evidence="5 6">
    <name type="scientific">Petromyzon marinus</name>
    <name type="common">Sea lamprey</name>
    <dbReference type="NCBI Taxonomy" id="7757"/>
    <lineage>
        <taxon>Eukaryota</taxon>
        <taxon>Metazoa</taxon>
        <taxon>Chordata</taxon>
        <taxon>Craniata</taxon>
        <taxon>Vertebrata</taxon>
        <taxon>Cyclostomata</taxon>
        <taxon>Hyperoartia</taxon>
        <taxon>Petromyzontiformes</taxon>
        <taxon>Petromyzontidae</taxon>
        <taxon>Petromyzon</taxon>
    </lineage>
</organism>
<dbReference type="CDD" id="cd00096">
    <property type="entry name" value="Ig"/>
    <property type="match status" value="1"/>
</dbReference>
<reference evidence="6" key="1">
    <citation type="submission" date="2025-08" db="UniProtKB">
        <authorList>
            <consortium name="RefSeq"/>
        </authorList>
    </citation>
    <scope>IDENTIFICATION</scope>
    <source>
        <tissue evidence="6">Sperm</tissue>
    </source>
</reference>
<dbReference type="SUPFAM" id="SSF48726">
    <property type="entry name" value="Immunoglobulin"/>
    <property type="match status" value="3"/>
</dbReference>
<dbReference type="KEGG" id="pmrn:116955843"/>
<accession>A0AAJ7UDZ8</accession>
<dbReference type="Proteomes" id="UP001318040">
    <property type="component" value="Chromosome 62"/>
</dbReference>
<dbReference type="PROSITE" id="PS50835">
    <property type="entry name" value="IG_LIKE"/>
    <property type="match status" value="3"/>
</dbReference>
<keyword evidence="1" id="KW-0732">Signal</keyword>
<keyword evidence="3" id="KW-0472">Membrane</keyword>
<keyword evidence="2" id="KW-0325">Glycoprotein</keyword>
<evidence type="ECO:0000256" key="3">
    <source>
        <dbReference type="SAM" id="Phobius"/>
    </source>
</evidence>
<feature type="domain" description="Ig-like" evidence="4">
    <location>
        <begin position="24"/>
        <end position="115"/>
    </location>
</feature>